<keyword evidence="1" id="KW-1133">Transmembrane helix</keyword>
<evidence type="ECO:0000313" key="2">
    <source>
        <dbReference type="EMBL" id="SDN27381.1"/>
    </source>
</evidence>
<accession>A0A1H0A2E8</accession>
<sequence>MKEPTCRSWESTFIKFVMVEVMVYIVLGAAMEVFIGDPFLISLILAIAANIYWETLSCLRRLAIQWHSK</sequence>
<evidence type="ECO:0000313" key="3">
    <source>
        <dbReference type="Proteomes" id="UP000199544"/>
    </source>
</evidence>
<keyword evidence="3" id="KW-1185">Reference proteome</keyword>
<evidence type="ECO:0000256" key="1">
    <source>
        <dbReference type="SAM" id="Phobius"/>
    </source>
</evidence>
<reference evidence="3" key="1">
    <citation type="submission" date="2016-10" db="EMBL/GenBank/DDBJ databases">
        <authorList>
            <person name="Varghese N."/>
            <person name="Submissions S."/>
        </authorList>
    </citation>
    <scope>NUCLEOTIDE SEQUENCE [LARGE SCALE GENOMIC DNA]</scope>
    <source>
        <strain evidence="3">CGMCC 1.6854</strain>
    </source>
</reference>
<feature type="transmembrane region" description="Helical" evidence="1">
    <location>
        <begin position="12"/>
        <end position="33"/>
    </location>
</feature>
<dbReference type="EMBL" id="FNHW01000002">
    <property type="protein sequence ID" value="SDN27381.1"/>
    <property type="molecule type" value="Genomic_DNA"/>
</dbReference>
<proteinExistence type="predicted"/>
<dbReference type="AlphaFoldDB" id="A0A1H0A2E8"/>
<organism evidence="2 3">
    <name type="scientific">Fictibacillus solisalsi</name>
    <dbReference type="NCBI Taxonomy" id="459525"/>
    <lineage>
        <taxon>Bacteria</taxon>
        <taxon>Bacillati</taxon>
        <taxon>Bacillota</taxon>
        <taxon>Bacilli</taxon>
        <taxon>Bacillales</taxon>
        <taxon>Fictibacillaceae</taxon>
        <taxon>Fictibacillus</taxon>
    </lineage>
</organism>
<keyword evidence="1" id="KW-0812">Transmembrane</keyword>
<keyword evidence="1" id="KW-0472">Membrane</keyword>
<protein>
    <submittedName>
        <fullName evidence="2">Uncharacterized protein</fullName>
    </submittedName>
</protein>
<dbReference type="STRING" id="459525.SAMN04488137_3872"/>
<gene>
    <name evidence="2" type="ORF">SAMN04488137_3872</name>
</gene>
<name>A0A1H0A2E8_9BACL</name>
<dbReference type="Proteomes" id="UP000199544">
    <property type="component" value="Unassembled WGS sequence"/>
</dbReference>
<feature type="transmembrane region" description="Helical" evidence="1">
    <location>
        <begin position="39"/>
        <end position="59"/>
    </location>
</feature>